<dbReference type="SUPFAM" id="SSF69065">
    <property type="entry name" value="RNase III domain-like"/>
    <property type="match status" value="1"/>
</dbReference>
<dbReference type="InterPro" id="IPR036389">
    <property type="entry name" value="RNase_III_sf"/>
</dbReference>
<evidence type="ECO:0000313" key="3">
    <source>
        <dbReference type="EMBL" id="KIO33856.1"/>
    </source>
</evidence>
<reference evidence="4" key="2">
    <citation type="submission" date="2015-01" db="EMBL/GenBank/DDBJ databases">
        <title>Evolutionary Origins and Diversification of the Mycorrhizal Mutualists.</title>
        <authorList>
            <consortium name="DOE Joint Genome Institute"/>
            <consortium name="Mycorrhizal Genomics Consortium"/>
            <person name="Kohler A."/>
            <person name="Kuo A."/>
            <person name="Nagy L.G."/>
            <person name="Floudas D."/>
            <person name="Copeland A."/>
            <person name="Barry K.W."/>
            <person name="Cichocki N."/>
            <person name="Veneault-Fourrey C."/>
            <person name="LaButti K."/>
            <person name="Lindquist E.A."/>
            <person name="Lipzen A."/>
            <person name="Lundell T."/>
            <person name="Morin E."/>
            <person name="Murat C."/>
            <person name="Riley R."/>
            <person name="Ohm R."/>
            <person name="Sun H."/>
            <person name="Tunlid A."/>
            <person name="Henrissat B."/>
            <person name="Grigoriev I.V."/>
            <person name="Hibbett D.S."/>
            <person name="Martin F."/>
        </authorList>
    </citation>
    <scope>NUCLEOTIDE SEQUENCE [LARGE SCALE GENOMIC DNA]</scope>
    <source>
        <strain evidence="4">MUT 4182</strain>
    </source>
</reference>
<feature type="compositionally biased region" description="Pro residues" evidence="1">
    <location>
        <begin position="208"/>
        <end position="219"/>
    </location>
</feature>
<feature type="region of interest" description="Disordered" evidence="1">
    <location>
        <begin position="167"/>
        <end position="222"/>
    </location>
</feature>
<feature type="region of interest" description="Disordered" evidence="1">
    <location>
        <begin position="307"/>
        <end position="332"/>
    </location>
</feature>
<keyword evidence="4" id="KW-1185">Reference proteome</keyword>
<evidence type="ECO:0000256" key="1">
    <source>
        <dbReference type="SAM" id="MobiDB-lite"/>
    </source>
</evidence>
<feature type="compositionally biased region" description="Pro residues" evidence="1">
    <location>
        <begin position="183"/>
        <end position="193"/>
    </location>
</feature>
<dbReference type="Proteomes" id="UP000054248">
    <property type="component" value="Unassembled WGS sequence"/>
</dbReference>
<dbReference type="GO" id="GO:0006396">
    <property type="term" value="P:RNA processing"/>
    <property type="evidence" value="ECO:0007669"/>
    <property type="project" value="InterPro"/>
</dbReference>
<organism evidence="3 4">
    <name type="scientific">Tulasnella calospora MUT 4182</name>
    <dbReference type="NCBI Taxonomy" id="1051891"/>
    <lineage>
        <taxon>Eukaryota</taxon>
        <taxon>Fungi</taxon>
        <taxon>Dikarya</taxon>
        <taxon>Basidiomycota</taxon>
        <taxon>Agaricomycotina</taxon>
        <taxon>Agaricomycetes</taxon>
        <taxon>Cantharellales</taxon>
        <taxon>Tulasnellaceae</taxon>
        <taxon>Tulasnella</taxon>
    </lineage>
</organism>
<protein>
    <recommendedName>
        <fullName evidence="2">RNase III domain-containing protein</fullName>
    </recommendedName>
</protein>
<evidence type="ECO:0000313" key="4">
    <source>
        <dbReference type="Proteomes" id="UP000054248"/>
    </source>
</evidence>
<sequence length="369" mass="40051">MTTVQPPPPPLQKEIEDLVFTHKSLFPKLTSVVDDAEDPKDWDRVAFLGDGILLAAMSRVLYYAHPRRRTTALKPNRTQLLSKESLAAITDAYGFTERMRCLEPNRPQIATSLDTRAALTESFVGGLALQYGIGAATQWAAQMLAWKHGLPVPQSDEQRLGQVFVAGTMPASPSPPRTVASPTPTPGPGPVYPRPGRSAAPRPEHPQIRPPQEAPPPVPEYTAPYQQHVYAHQSMYQGGASYPQMTGLGAATPPTNYNPGPSYPHHPSRPLPQPGLYMQAPSSPPTAASVPQQAPQQVDYRNFGYNRQQAPPAFSESVSYQQPPPQAAVPQPQFQMAAENIRAWSPQVPGVDSIPYGAPSPSGPRAFLD</sequence>
<dbReference type="OrthoDB" id="2392202at2759"/>
<dbReference type="AlphaFoldDB" id="A0A0C3QVY9"/>
<accession>A0A0C3QVY9</accession>
<reference evidence="3 4" key="1">
    <citation type="submission" date="2014-04" db="EMBL/GenBank/DDBJ databases">
        <authorList>
            <consortium name="DOE Joint Genome Institute"/>
            <person name="Kuo A."/>
            <person name="Girlanda M."/>
            <person name="Perotto S."/>
            <person name="Kohler A."/>
            <person name="Nagy L.G."/>
            <person name="Floudas D."/>
            <person name="Copeland A."/>
            <person name="Barry K.W."/>
            <person name="Cichocki N."/>
            <person name="Veneault-Fourrey C."/>
            <person name="LaButti K."/>
            <person name="Lindquist E.A."/>
            <person name="Lipzen A."/>
            <person name="Lundell T."/>
            <person name="Morin E."/>
            <person name="Murat C."/>
            <person name="Sun H."/>
            <person name="Tunlid A."/>
            <person name="Henrissat B."/>
            <person name="Grigoriev I.V."/>
            <person name="Hibbett D.S."/>
            <person name="Martin F."/>
            <person name="Nordberg H.P."/>
            <person name="Cantor M.N."/>
            <person name="Hua S.X."/>
        </authorList>
    </citation>
    <scope>NUCLEOTIDE SEQUENCE [LARGE SCALE GENOMIC DNA]</scope>
    <source>
        <strain evidence="3 4">MUT 4182</strain>
    </source>
</reference>
<dbReference type="HOGENOM" id="CLU_046585_0_0_1"/>
<proteinExistence type="predicted"/>
<evidence type="ECO:0000259" key="2">
    <source>
        <dbReference type="PROSITE" id="PS50142"/>
    </source>
</evidence>
<feature type="domain" description="RNase III" evidence="2">
    <location>
        <begin position="1"/>
        <end position="132"/>
    </location>
</feature>
<dbReference type="EMBL" id="KN822946">
    <property type="protein sequence ID" value="KIO33856.1"/>
    <property type="molecule type" value="Genomic_DNA"/>
</dbReference>
<dbReference type="GO" id="GO:0004525">
    <property type="term" value="F:ribonuclease III activity"/>
    <property type="evidence" value="ECO:0007669"/>
    <property type="project" value="InterPro"/>
</dbReference>
<feature type="region of interest" description="Disordered" evidence="1">
    <location>
        <begin position="246"/>
        <end position="270"/>
    </location>
</feature>
<gene>
    <name evidence="3" type="ORF">M407DRAFT_17457</name>
</gene>
<feature type="compositionally biased region" description="Pro residues" evidence="1">
    <location>
        <begin position="261"/>
        <end position="270"/>
    </location>
</feature>
<dbReference type="Gene3D" id="1.10.1520.10">
    <property type="entry name" value="Ribonuclease III domain"/>
    <property type="match status" value="1"/>
</dbReference>
<dbReference type="Pfam" id="PF00636">
    <property type="entry name" value="Ribonuclease_3"/>
    <property type="match status" value="1"/>
</dbReference>
<dbReference type="InterPro" id="IPR000999">
    <property type="entry name" value="RNase_III_dom"/>
</dbReference>
<dbReference type="PROSITE" id="PS50142">
    <property type="entry name" value="RNASE_3_2"/>
    <property type="match status" value="1"/>
</dbReference>
<feature type="region of interest" description="Disordered" evidence="1">
    <location>
        <begin position="347"/>
        <end position="369"/>
    </location>
</feature>
<name>A0A0C3QVY9_9AGAM</name>
<dbReference type="SMART" id="SM00535">
    <property type="entry name" value="RIBOc"/>
    <property type="match status" value="1"/>
</dbReference>